<dbReference type="Gene3D" id="3.30.70.1290">
    <property type="entry name" value="Transposase IS200-like"/>
    <property type="match status" value="1"/>
</dbReference>
<dbReference type="STRING" id="1120964.GCA_001313265_05486"/>
<dbReference type="GO" id="GO:0004803">
    <property type="term" value="F:transposase activity"/>
    <property type="evidence" value="ECO:0007669"/>
    <property type="project" value="InterPro"/>
</dbReference>
<protein>
    <submittedName>
        <fullName evidence="2">REP element-mobilizing transposase RayT</fullName>
    </submittedName>
</protein>
<dbReference type="OrthoDB" id="9788881at2"/>
<dbReference type="AlphaFoldDB" id="A0A1H5ZD83"/>
<keyword evidence="3" id="KW-1185">Reference proteome</keyword>
<dbReference type="SUPFAM" id="SSF143422">
    <property type="entry name" value="Transposase IS200-like"/>
    <property type="match status" value="1"/>
</dbReference>
<dbReference type="GO" id="GO:0006313">
    <property type="term" value="P:DNA transposition"/>
    <property type="evidence" value="ECO:0007669"/>
    <property type="project" value="InterPro"/>
</dbReference>
<dbReference type="RefSeq" id="WP_103926027.1">
    <property type="nucleotide sequence ID" value="NZ_FNVR01000026.1"/>
</dbReference>
<reference evidence="3" key="1">
    <citation type="submission" date="2016-10" db="EMBL/GenBank/DDBJ databases">
        <authorList>
            <person name="Varghese N."/>
            <person name="Submissions S."/>
        </authorList>
    </citation>
    <scope>NUCLEOTIDE SEQUENCE [LARGE SCALE GENOMIC DNA]</scope>
    <source>
        <strain evidence="3">DSM 17298</strain>
    </source>
</reference>
<dbReference type="PANTHER" id="PTHR34322:SF2">
    <property type="entry name" value="TRANSPOSASE IS200-LIKE DOMAIN-CONTAINING PROTEIN"/>
    <property type="match status" value="1"/>
</dbReference>
<gene>
    <name evidence="2" type="ORF">SAMN03080598_03417</name>
</gene>
<dbReference type="EMBL" id="FNVR01000026">
    <property type="protein sequence ID" value="SEG33617.1"/>
    <property type="molecule type" value="Genomic_DNA"/>
</dbReference>
<dbReference type="SMART" id="SM01321">
    <property type="entry name" value="Y1_Tnp"/>
    <property type="match status" value="1"/>
</dbReference>
<organism evidence="2 3">
    <name type="scientific">Algoriphagus boritolerans DSM 17298 = JCM 18970</name>
    <dbReference type="NCBI Taxonomy" id="1120964"/>
    <lineage>
        <taxon>Bacteria</taxon>
        <taxon>Pseudomonadati</taxon>
        <taxon>Bacteroidota</taxon>
        <taxon>Cytophagia</taxon>
        <taxon>Cytophagales</taxon>
        <taxon>Cyclobacteriaceae</taxon>
        <taxon>Algoriphagus</taxon>
    </lineage>
</organism>
<dbReference type="Proteomes" id="UP000236736">
    <property type="component" value="Unassembled WGS sequence"/>
</dbReference>
<dbReference type="InterPro" id="IPR002686">
    <property type="entry name" value="Transposase_17"/>
</dbReference>
<sequence>MKDNELIPSDFYHIFSRTVGHEVLFRTEDNYSYFLKKYHQHCSISFQTFAYCLLLNHFHFLVKVNENTISKAALASFSNFLNAYSKSYNKFYERHGGLFQRKFKRKHIDQESYLTQVTIYIHQNPRNHGILNDFTEWKYSSYQALVSTKPTNLEREYVLDWFGGVDQFQENHHTTTKFELPEELSLE</sequence>
<proteinExistence type="predicted"/>
<dbReference type="PANTHER" id="PTHR34322">
    <property type="entry name" value="TRANSPOSASE, Y1_TNP DOMAIN-CONTAINING"/>
    <property type="match status" value="1"/>
</dbReference>
<feature type="domain" description="Transposase IS200-like" evidence="1">
    <location>
        <begin position="7"/>
        <end position="124"/>
    </location>
</feature>
<dbReference type="GO" id="GO:0003677">
    <property type="term" value="F:DNA binding"/>
    <property type="evidence" value="ECO:0007669"/>
    <property type="project" value="InterPro"/>
</dbReference>
<name>A0A1H5ZD83_9BACT</name>
<evidence type="ECO:0000313" key="2">
    <source>
        <dbReference type="EMBL" id="SEG33617.1"/>
    </source>
</evidence>
<evidence type="ECO:0000313" key="3">
    <source>
        <dbReference type="Proteomes" id="UP000236736"/>
    </source>
</evidence>
<accession>A0A1H5ZD83</accession>
<dbReference type="InterPro" id="IPR036515">
    <property type="entry name" value="Transposase_17_sf"/>
</dbReference>
<evidence type="ECO:0000259" key="1">
    <source>
        <dbReference type="SMART" id="SM01321"/>
    </source>
</evidence>